<proteinExistence type="predicted"/>
<sequence length="221" mass="24454">MTPTPVLPQCLDLFGNPLFSVATYTTAPYMGSDHLPLLASFSQVILTPHPGCLPKWHINSSGWSAYHTALASLPDLSALPLEEAAGTLARTLEAAGKTAFRLTTHRSTHRPGKPWWTDERAQAVRDCHRAWNKWCRIPTLQAGTNYHPLDAICARVILQAKRKVWNSHCSSLSFSSSIRRTWDFIHAMEGAKTCSPIPIQDSSGQPLSDPQKAEILADHYC</sequence>
<organism evidence="1 2">
    <name type="scientific">Portunus trituberculatus</name>
    <name type="common">Swimming crab</name>
    <name type="synonym">Neptunus trituberculatus</name>
    <dbReference type="NCBI Taxonomy" id="210409"/>
    <lineage>
        <taxon>Eukaryota</taxon>
        <taxon>Metazoa</taxon>
        <taxon>Ecdysozoa</taxon>
        <taxon>Arthropoda</taxon>
        <taxon>Crustacea</taxon>
        <taxon>Multicrustacea</taxon>
        <taxon>Malacostraca</taxon>
        <taxon>Eumalacostraca</taxon>
        <taxon>Eucarida</taxon>
        <taxon>Decapoda</taxon>
        <taxon>Pleocyemata</taxon>
        <taxon>Brachyura</taxon>
        <taxon>Eubrachyura</taxon>
        <taxon>Portunoidea</taxon>
        <taxon>Portunidae</taxon>
        <taxon>Portuninae</taxon>
        <taxon>Portunus</taxon>
    </lineage>
</organism>
<comment type="caution">
    <text evidence="1">The sequence shown here is derived from an EMBL/GenBank/DDBJ whole genome shotgun (WGS) entry which is preliminary data.</text>
</comment>
<keyword evidence="2" id="KW-1185">Reference proteome</keyword>
<name>A0A5B7G772_PORTR</name>
<dbReference type="AlphaFoldDB" id="A0A5B7G772"/>
<evidence type="ECO:0000313" key="2">
    <source>
        <dbReference type="Proteomes" id="UP000324222"/>
    </source>
</evidence>
<evidence type="ECO:0008006" key="3">
    <source>
        <dbReference type="Google" id="ProtNLM"/>
    </source>
</evidence>
<dbReference type="Proteomes" id="UP000324222">
    <property type="component" value="Unassembled WGS sequence"/>
</dbReference>
<dbReference type="OrthoDB" id="6372692at2759"/>
<gene>
    <name evidence="1" type="ORF">E2C01_047235</name>
</gene>
<accession>A0A5B7G772</accession>
<dbReference type="EMBL" id="VSRR010011553">
    <property type="protein sequence ID" value="MPC53346.1"/>
    <property type="molecule type" value="Genomic_DNA"/>
</dbReference>
<protein>
    <recommendedName>
        <fullName evidence="3">Endonuclease/exonuclease/phosphatase domain-containing protein</fullName>
    </recommendedName>
</protein>
<reference evidence="1 2" key="1">
    <citation type="submission" date="2019-05" db="EMBL/GenBank/DDBJ databases">
        <title>Another draft genome of Portunus trituberculatus and its Hox gene families provides insights of decapod evolution.</title>
        <authorList>
            <person name="Jeong J.-H."/>
            <person name="Song I."/>
            <person name="Kim S."/>
            <person name="Choi T."/>
            <person name="Kim D."/>
            <person name="Ryu S."/>
            <person name="Kim W."/>
        </authorList>
    </citation>
    <scope>NUCLEOTIDE SEQUENCE [LARGE SCALE GENOMIC DNA]</scope>
    <source>
        <tissue evidence="1">Muscle</tissue>
    </source>
</reference>
<evidence type="ECO:0000313" key="1">
    <source>
        <dbReference type="EMBL" id="MPC53346.1"/>
    </source>
</evidence>